<proteinExistence type="predicted"/>
<organism evidence="1 2">
    <name type="scientific">Chryseobacterium arachidis</name>
    <dbReference type="NCBI Taxonomy" id="1416778"/>
    <lineage>
        <taxon>Bacteria</taxon>
        <taxon>Pseudomonadati</taxon>
        <taxon>Bacteroidota</taxon>
        <taxon>Flavobacteriia</taxon>
        <taxon>Flavobacteriales</taxon>
        <taxon>Weeksellaceae</taxon>
        <taxon>Chryseobacterium group</taxon>
        <taxon>Chryseobacterium</taxon>
    </lineage>
</organism>
<keyword evidence="2" id="KW-1185">Reference proteome</keyword>
<protein>
    <submittedName>
        <fullName evidence="1">Uncharacterized protein</fullName>
    </submittedName>
</protein>
<dbReference type="OrthoDB" id="1257166at2"/>
<dbReference type="RefSeq" id="WP_072956555.1">
    <property type="nucleotide sequence ID" value="NZ_FQUT01000004.1"/>
</dbReference>
<dbReference type="AlphaFoldDB" id="A0A1M5BSQ2"/>
<dbReference type="EMBL" id="FQUT01000004">
    <property type="protein sequence ID" value="SHF45485.1"/>
    <property type="molecule type" value="Genomic_DNA"/>
</dbReference>
<gene>
    <name evidence="1" type="ORF">SAMN05443633_104280</name>
</gene>
<name>A0A1M5BSQ2_9FLAO</name>
<reference evidence="2" key="1">
    <citation type="submission" date="2016-11" db="EMBL/GenBank/DDBJ databases">
        <authorList>
            <person name="Varghese N."/>
            <person name="Submissions S."/>
        </authorList>
    </citation>
    <scope>NUCLEOTIDE SEQUENCE [LARGE SCALE GENOMIC DNA]</scope>
    <source>
        <strain evidence="2">DSM 27619</strain>
    </source>
</reference>
<evidence type="ECO:0000313" key="1">
    <source>
        <dbReference type="EMBL" id="SHF45485.1"/>
    </source>
</evidence>
<dbReference type="Proteomes" id="UP000184518">
    <property type="component" value="Unassembled WGS sequence"/>
</dbReference>
<evidence type="ECO:0000313" key="2">
    <source>
        <dbReference type="Proteomes" id="UP000184518"/>
    </source>
</evidence>
<accession>A0A1M5BSQ2</accession>
<dbReference type="STRING" id="1416778.SAMN05443633_104280"/>
<sequence>MSYNYYLSATAYIKNRWVMVGVGTPEMEQASDLSDMGLSEITNTLAELNAVIEGQLDYLDWGTDLFYVSSEATVSNYGRYDKAERPQVPTIGLRNFLIELKKFKEQCLTKDYYKVIIGQAFTAIKANPLQYKRWTTSDLYYLITLNNITITLVLEPDDFDLSVGQYITQLARSF</sequence>